<evidence type="ECO:0000313" key="1">
    <source>
        <dbReference type="EMBL" id="KAL1275042.1"/>
    </source>
</evidence>
<accession>A0ABR3NDJ8</accession>
<dbReference type="EMBL" id="JAYMGO010000005">
    <property type="protein sequence ID" value="KAL1275042.1"/>
    <property type="molecule type" value="Genomic_DNA"/>
</dbReference>
<dbReference type="Proteomes" id="UP001558613">
    <property type="component" value="Unassembled WGS sequence"/>
</dbReference>
<name>A0ABR3NDJ8_9TELE</name>
<sequence>MIVDHLCGNCAMRVGAERGLLIGRRSECALFCEKVFWKGEGGGQRRRRGCETLKANRNIVSKKFLEVRRGFVGGTLATDFPLSRLSFNFAVAVQFN</sequence>
<proteinExistence type="predicted"/>
<comment type="caution">
    <text evidence="1">The sequence shown here is derived from an EMBL/GenBank/DDBJ whole genome shotgun (WGS) entry which is preliminary data.</text>
</comment>
<gene>
    <name evidence="1" type="ORF">QQF64_027856</name>
</gene>
<evidence type="ECO:0000313" key="2">
    <source>
        <dbReference type="Proteomes" id="UP001558613"/>
    </source>
</evidence>
<organism evidence="1 2">
    <name type="scientific">Cirrhinus molitorella</name>
    <name type="common">mud carp</name>
    <dbReference type="NCBI Taxonomy" id="172907"/>
    <lineage>
        <taxon>Eukaryota</taxon>
        <taxon>Metazoa</taxon>
        <taxon>Chordata</taxon>
        <taxon>Craniata</taxon>
        <taxon>Vertebrata</taxon>
        <taxon>Euteleostomi</taxon>
        <taxon>Actinopterygii</taxon>
        <taxon>Neopterygii</taxon>
        <taxon>Teleostei</taxon>
        <taxon>Ostariophysi</taxon>
        <taxon>Cypriniformes</taxon>
        <taxon>Cyprinidae</taxon>
        <taxon>Labeoninae</taxon>
        <taxon>Labeonini</taxon>
        <taxon>Cirrhinus</taxon>
    </lineage>
</organism>
<protein>
    <submittedName>
        <fullName evidence="1">Uncharacterized protein</fullName>
    </submittedName>
</protein>
<keyword evidence="2" id="KW-1185">Reference proteome</keyword>
<reference evidence="1 2" key="1">
    <citation type="submission" date="2023-09" db="EMBL/GenBank/DDBJ databases">
        <authorList>
            <person name="Wang M."/>
        </authorList>
    </citation>
    <scope>NUCLEOTIDE SEQUENCE [LARGE SCALE GENOMIC DNA]</scope>
    <source>
        <strain evidence="1">GT-2023</strain>
        <tissue evidence="1">Liver</tissue>
    </source>
</reference>